<proteinExistence type="predicted"/>
<name>A0AAF0R6X8_SOLVR</name>
<dbReference type="EMBL" id="CP133617">
    <property type="protein sequence ID" value="WMV33795.1"/>
    <property type="molecule type" value="Genomic_DNA"/>
</dbReference>
<dbReference type="Proteomes" id="UP001234989">
    <property type="component" value="Chromosome 6"/>
</dbReference>
<protein>
    <recommendedName>
        <fullName evidence="3">Reverse transcriptase domain-containing protein</fullName>
    </recommendedName>
</protein>
<reference evidence="1" key="1">
    <citation type="submission" date="2023-08" db="EMBL/GenBank/DDBJ databases">
        <title>A de novo genome assembly of Solanum verrucosum Schlechtendal, a Mexican diploid species geographically isolated from the other diploid A-genome species in potato relatives.</title>
        <authorList>
            <person name="Hosaka K."/>
        </authorList>
    </citation>
    <scope>NUCLEOTIDE SEQUENCE</scope>
    <source>
        <tissue evidence="1">Young leaves</tissue>
    </source>
</reference>
<gene>
    <name evidence="1" type="ORF">MTR67_027180</name>
</gene>
<dbReference type="PANTHER" id="PTHR37984:SF5">
    <property type="entry name" value="PROTEIN NYNRIN-LIKE"/>
    <property type="match status" value="1"/>
</dbReference>
<evidence type="ECO:0008006" key="3">
    <source>
        <dbReference type="Google" id="ProtNLM"/>
    </source>
</evidence>
<dbReference type="InterPro" id="IPR050951">
    <property type="entry name" value="Retrovirus_Pol_polyprotein"/>
</dbReference>
<keyword evidence="2" id="KW-1185">Reference proteome</keyword>
<dbReference type="AlphaFoldDB" id="A0AAF0R6X8"/>
<dbReference type="PANTHER" id="PTHR37984">
    <property type="entry name" value="PROTEIN CBG26694"/>
    <property type="match status" value="1"/>
</dbReference>
<dbReference type="InterPro" id="IPR043502">
    <property type="entry name" value="DNA/RNA_pol_sf"/>
</dbReference>
<organism evidence="1 2">
    <name type="scientific">Solanum verrucosum</name>
    <dbReference type="NCBI Taxonomy" id="315347"/>
    <lineage>
        <taxon>Eukaryota</taxon>
        <taxon>Viridiplantae</taxon>
        <taxon>Streptophyta</taxon>
        <taxon>Embryophyta</taxon>
        <taxon>Tracheophyta</taxon>
        <taxon>Spermatophyta</taxon>
        <taxon>Magnoliopsida</taxon>
        <taxon>eudicotyledons</taxon>
        <taxon>Gunneridae</taxon>
        <taxon>Pentapetalae</taxon>
        <taxon>asterids</taxon>
        <taxon>lamiids</taxon>
        <taxon>Solanales</taxon>
        <taxon>Solanaceae</taxon>
        <taxon>Solanoideae</taxon>
        <taxon>Solaneae</taxon>
        <taxon>Solanum</taxon>
    </lineage>
</organism>
<sequence length="219" mass="24812">MPKCQVVSCLKDRKTISKGYIYHLVHVRDTDSESPTLESVVVVNEFPKVFHDDLPNDFPPNSEIDVGIDLLPYMQPLSIPPYRMAPTEHKQYLDHLSIVLQVLKEQQLFAKLRKCEIWLSPKVFLDQIFSGTCIEVDPKKKDVVKSCPRPLSPLDIQSFLGLTGYYRDQPRHVVRPHPVGGLIDRSPGNCLRQNHATTYSPWMGPRPVVGGVMGGKENL</sequence>
<accession>A0AAF0R6X8</accession>
<dbReference type="SUPFAM" id="SSF56672">
    <property type="entry name" value="DNA/RNA polymerases"/>
    <property type="match status" value="1"/>
</dbReference>
<evidence type="ECO:0000313" key="2">
    <source>
        <dbReference type="Proteomes" id="UP001234989"/>
    </source>
</evidence>
<evidence type="ECO:0000313" key="1">
    <source>
        <dbReference type="EMBL" id="WMV33795.1"/>
    </source>
</evidence>